<gene>
    <name evidence="7" type="ORF">HANVADRAFT_39117</name>
</gene>
<dbReference type="InterPro" id="IPR022894">
    <property type="entry name" value="Oligoribonuclease"/>
</dbReference>
<dbReference type="PANTHER" id="PTHR11046:SF0">
    <property type="entry name" value="OLIGORIBONUCLEASE, MITOCHONDRIAL"/>
    <property type="match status" value="1"/>
</dbReference>
<keyword evidence="2" id="KW-0540">Nuclease</keyword>
<evidence type="ECO:0000313" key="8">
    <source>
        <dbReference type="Proteomes" id="UP000092321"/>
    </source>
</evidence>
<name>A0A1B7TET5_9ASCO</name>
<keyword evidence="4" id="KW-0269">Exonuclease</keyword>
<dbReference type="GO" id="GO:0003676">
    <property type="term" value="F:nucleic acid binding"/>
    <property type="evidence" value="ECO:0007669"/>
    <property type="project" value="InterPro"/>
</dbReference>
<feature type="compositionally biased region" description="Basic and acidic residues" evidence="5">
    <location>
        <begin position="223"/>
        <end position="239"/>
    </location>
</feature>
<evidence type="ECO:0000256" key="3">
    <source>
        <dbReference type="ARBA" id="ARBA00022801"/>
    </source>
</evidence>
<dbReference type="Gene3D" id="3.30.420.10">
    <property type="entry name" value="Ribonuclease H-like superfamily/Ribonuclease H"/>
    <property type="match status" value="1"/>
</dbReference>
<feature type="domain" description="Exonuclease" evidence="6">
    <location>
        <begin position="33"/>
        <end position="210"/>
    </location>
</feature>
<evidence type="ECO:0000256" key="4">
    <source>
        <dbReference type="ARBA" id="ARBA00022839"/>
    </source>
</evidence>
<evidence type="ECO:0000256" key="1">
    <source>
        <dbReference type="ARBA" id="ARBA00009921"/>
    </source>
</evidence>
<protein>
    <submittedName>
        <fullName evidence="7">Oligoribonuclease mitochondrial</fullName>
    </submittedName>
</protein>
<dbReference type="NCBIfam" id="NF003765">
    <property type="entry name" value="PRK05359.1"/>
    <property type="match status" value="1"/>
</dbReference>
<dbReference type="Proteomes" id="UP000092321">
    <property type="component" value="Unassembled WGS sequence"/>
</dbReference>
<evidence type="ECO:0000313" key="7">
    <source>
        <dbReference type="EMBL" id="OBA27262.1"/>
    </source>
</evidence>
<dbReference type="Pfam" id="PF00929">
    <property type="entry name" value="RNase_T"/>
    <property type="match status" value="1"/>
</dbReference>
<dbReference type="InterPro" id="IPR012337">
    <property type="entry name" value="RNaseH-like_sf"/>
</dbReference>
<dbReference type="GO" id="GO:0005739">
    <property type="term" value="C:mitochondrion"/>
    <property type="evidence" value="ECO:0007669"/>
    <property type="project" value="TreeGrafter"/>
</dbReference>
<dbReference type="SUPFAM" id="SSF53098">
    <property type="entry name" value="Ribonuclease H-like"/>
    <property type="match status" value="1"/>
</dbReference>
<feature type="region of interest" description="Disordered" evidence="5">
    <location>
        <begin position="223"/>
        <end position="258"/>
    </location>
</feature>
<organism evidence="7 8">
    <name type="scientific">Hanseniaspora valbyensis NRRL Y-1626</name>
    <dbReference type="NCBI Taxonomy" id="766949"/>
    <lineage>
        <taxon>Eukaryota</taxon>
        <taxon>Fungi</taxon>
        <taxon>Dikarya</taxon>
        <taxon>Ascomycota</taxon>
        <taxon>Saccharomycotina</taxon>
        <taxon>Saccharomycetes</taxon>
        <taxon>Saccharomycodales</taxon>
        <taxon>Saccharomycodaceae</taxon>
        <taxon>Hanseniaspora</taxon>
    </lineage>
</organism>
<reference evidence="8" key="1">
    <citation type="journal article" date="2016" name="Proc. Natl. Acad. Sci. U.S.A.">
        <title>Comparative genomics of biotechnologically important yeasts.</title>
        <authorList>
            <person name="Riley R."/>
            <person name="Haridas S."/>
            <person name="Wolfe K.H."/>
            <person name="Lopes M.R."/>
            <person name="Hittinger C.T."/>
            <person name="Goeker M."/>
            <person name="Salamov A.A."/>
            <person name="Wisecaver J.H."/>
            <person name="Long T.M."/>
            <person name="Calvey C.H."/>
            <person name="Aerts A.L."/>
            <person name="Barry K.W."/>
            <person name="Choi C."/>
            <person name="Clum A."/>
            <person name="Coughlan A.Y."/>
            <person name="Deshpande S."/>
            <person name="Douglass A.P."/>
            <person name="Hanson S.J."/>
            <person name="Klenk H.-P."/>
            <person name="LaButti K.M."/>
            <person name="Lapidus A."/>
            <person name="Lindquist E.A."/>
            <person name="Lipzen A.M."/>
            <person name="Meier-Kolthoff J.P."/>
            <person name="Ohm R.A."/>
            <person name="Otillar R.P."/>
            <person name="Pangilinan J.L."/>
            <person name="Peng Y."/>
            <person name="Rokas A."/>
            <person name="Rosa C.A."/>
            <person name="Scheuner C."/>
            <person name="Sibirny A.A."/>
            <person name="Slot J.C."/>
            <person name="Stielow J.B."/>
            <person name="Sun H."/>
            <person name="Kurtzman C.P."/>
            <person name="Blackwell M."/>
            <person name="Grigoriev I.V."/>
            <person name="Jeffries T.W."/>
        </authorList>
    </citation>
    <scope>NUCLEOTIDE SEQUENCE [LARGE SCALE GENOMIC DNA]</scope>
    <source>
        <strain evidence="8">NRRL Y-1626</strain>
    </source>
</reference>
<feature type="compositionally biased region" description="Basic and acidic residues" evidence="5">
    <location>
        <begin position="249"/>
        <end position="258"/>
    </location>
</feature>
<dbReference type="OrthoDB" id="270189at2759"/>
<dbReference type="GO" id="GO:0000175">
    <property type="term" value="F:3'-5'-RNA exonuclease activity"/>
    <property type="evidence" value="ECO:0007669"/>
    <property type="project" value="InterPro"/>
</dbReference>
<dbReference type="InterPro" id="IPR036397">
    <property type="entry name" value="RNaseH_sf"/>
</dbReference>
<keyword evidence="3" id="KW-0378">Hydrolase</keyword>
<evidence type="ECO:0000256" key="2">
    <source>
        <dbReference type="ARBA" id="ARBA00022722"/>
    </source>
</evidence>
<dbReference type="CDD" id="cd06135">
    <property type="entry name" value="Orn"/>
    <property type="match status" value="1"/>
</dbReference>
<keyword evidence="8" id="KW-1185">Reference proteome</keyword>
<proteinExistence type="inferred from homology"/>
<dbReference type="EMBL" id="LXPE01000010">
    <property type="protein sequence ID" value="OBA27262.1"/>
    <property type="molecule type" value="Genomic_DNA"/>
</dbReference>
<sequence>MSTENKDTVVVNDAVTESAPVTKPKKNTYIYRPLVWIDCEMTGLDNNNDVIIEVCAIITDGNLNIIDEAGYESIVYCPKEKLDAMGEWCLDHHTKSGLVARCSTSPERTMSIVEDELLEYIKKYIPNQNVGLLAGSSVHMDKIFLMKDMPKIIEHLHYRLIDVSTVMELCKRLNNPLFNCMTRPVSDHTAKKDILNSIELMRWYKEHLFKSVEDTKSYVQEVNAEKKRKEKEEKAKLEAEEQEKDAEEEPSKKKQKTE</sequence>
<evidence type="ECO:0000259" key="6">
    <source>
        <dbReference type="SMART" id="SM00479"/>
    </source>
</evidence>
<evidence type="ECO:0000256" key="5">
    <source>
        <dbReference type="SAM" id="MobiDB-lite"/>
    </source>
</evidence>
<dbReference type="InterPro" id="IPR013520">
    <property type="entry name" value="Ribonucl_H"/>
</dbReference>
<comment type="similarity">
    <text evidence="1">Belongs to the oligoribonuclease family.</text>
</comment>
<dbReference type="PANTHER" id="PTHR11046">
    <property type="entry name" value="OLIGORIBONUCLEASE, MITOCHONDRIAL"/>
    <property type="match status" value="1"/>
</dbReference>
<dbReference type="AlphaFoldDB" id="A0A1B7TET5"/>
<accession>A0A1B7TET5</accession>
<comment type="caution">
    <text evidence="7">The sequence shown here is derived from an EMBL/GenBank/DDBJ whole genome shotgun (WGS) entry which is preliminary data.</text>
</comment>
<dbReference type="SMART" id="SM00479">
    <property type="entry name" value="EXOIII"/>
    <property type="match status" value="1"/>
</dbReference>